<gene>
    <name evidence="1" type="ORF">L0P92_02560</name>
</gene>
<keyword evidence="2" id="KW-1185">Reference proteome</keyword>
<proteinExistence type="predicted"/>
<accession>A0A9X1TQC7</accession>
<dbReference type="Proteomes" id="UP001139384">
    <property type="component" value="Unassembled WGS sequence"/>
</dbReference>
<dbReference type="Gene3D" id="3.30.420.10">
    <property type="entry name" value="Ribonuclease H-like superfamily/Ribonuclease H"/>
    <property type="match status" value="1"/>
</dbReference>
<sequence length="254" mass="28781">MTSRFVYLDTEFDPRNPALSGLLALALTDNASPAADYYAVNLDADLDAIADHPFIPDHVLPHLPVKVTRWTDGTITSVTWDKDHPDFQYARSAAQIAEEVEAYFPGETEAQLLANYGKDDLGYLHRLFGNDWNTMAPGIPRVPYDDLESLRRRLGAPQLLFQTTGQHHALADARYNRRYHDKLLRFQQSQMSPPPSDGHAALYVDQDGDPWVEYLTSPRSDAVIQLVMAREEAVERQELEDRIGPLRHIGWCPQ</sequence>
<dbReference type="AlphaFoldDB" id="A0A9X1TQC7"/>
<dbReference type="InterPro" id="IPR036397">
    <property type="entry name" value="RNaseH_sf"/>
</dbReference>
<comment type="caution">
    <text evidence="1">The sequence shown here is derived from an EMBL/GenBank/DDBJ whole genome shotgun (WGS) entry which is preliminary data.</text>
</comment>
<organism evidence="1 2">
    <name type="scientific">Streptomyces muensis</name>
    <dbReference type="NCBI Taxonomy" id="1077944"/>
    <lineage>
        <taxon>Bacteria</taxon>
        <taxon>Bacillati</taxon>
        <taxon>Actinomycetota</taxon>
        <taxon>Actinomycetes</taxon>
        <taxon>Kitasatosporales</taxon>
        <taxon>Streptomycetaceae</taxon>
        <taxon>Streptomyces</taxon>
    </lineage>
</organism>
<protein>
    <submittedName>
        <fullName evidence="1">Uncharacterized protein</fullName>
    </submittedName>
</protein>
<evidence type="ECO:0000313" key="1">
    <source>
        <dbReference type="EMBL" id="MCF1592453.1"/>
    </source>
</evidence>
<evidence type="ECO:0000313" key="2">
    <source>
        <dbReference type="Proteomes" id="UP001139384"/>
    </source>
</evidence>
<dbReference type="RefSeq" id="WP_234760758.1">
    <property type="nucleotide sequence ID" value="NZ_JAKEIP010000005.1"/>
</dbReference>
<dbReference type="EMBL" id="JAKEIP010000005">
    <property type="protein sequence ID" value="MCF1592453.1"/>
    <property type="molecule type" value="Genomic_DNA"/>
</dbReference>
<reference evidence="1" key="1">
    <citation type="submission" date="2022-01" db="EMBL/GenBank/DDBJ databases">
        <title>Draft Genome Sequences of Seven Type Strains of the Genus Streptomyces.</title>
        <authorList>
            <person name="Aziz S."/>
            <person name="Coretto E."/>
            <person name="Chronakova A."/>
            <person name="Sproer C."/>
            <person name="Huber K."/>
            <person name="Nouioui I."/>
            <person name="Gross H."/>
        </authorList>
    </citation>
    <scope>NUCLEOTIDE SEQUENCE</scope>
    <source>
        <strain evidence="1">DSM 103493</strain>
    </source>
</reference>
<dbReference type="GO" id="GO:0003676">
    <property type="term" value="F:nucleic acid binding"/>
    <property type="evidence" value="ECO:0007669"/>
    <property type="project" value="InterPro"/>
</dbReference>
<name>A0A9X1TQC7_STRM4</name>